<dbReference type="EMBL" id="LAXJ01000009">
    <property type="protein sequence ID" value="KRS12558.1"/>
    <property type="molecule type" value="Genomic_DNA"/>
</dbReference>
<evidence type="ECO:0000256" key="1">
    <source>
        <dbReference type="ARBA" id="ARBA00006315"/>
    </source>
</evidence>
<proteinExistence type="inferred from homology"/>
<dbReference type="Gene3D" id="3.40.830.10">
    <property type="entry name" value="LigB-like"/>
    <property type="match status" value="1"/>
</dbReference>
<dbReference type="Gene3D" id="3.30.700.20">
    <property type="entry name" value="Hypothetical protein ph0010, domain 1"/>
    <property type="match status" value="1"/>
</dbReference>
<dbReference type="RefSeq" id="WP_057793141.1">
    <property type="nucleotide sequence ID" value="NZ_LAXJ01000009.1"/>
</dbReference>
<evidence type="ECO:0000259" key="2">
    <source>
        <dbReference type="PROSITE" id="PS51112"/>
    </source>
</evidence>
<dbReference type="STRING" id="1641875.XM53_10730"/>
<dbReference type="AlphaFoldDB" id="A0A0T5NUX4"/>
<dbReference type="InterPro" id="IPR002733">
    <property type="entry name" value="AMMECR1_domain"/>
</dbReference>
<dbReference type="Proteomes" id="UP000051295">
    <property type="component" value="Unassembled WGS sequence"/>
</dbReference>
<dbReference type="InterPro" id="IPR027623">
    <property type="entry name" value="AmmeMemoSam_A"/>
</dbReference>
<dbReference type="NCBIfam" id="TIGR00296">
    <property type="entry name" value="TIGR00296 family protein"/>
    <property type="match status" value="1"/>
</dbReference>
<dbReference type="PROSITE" id="PS51112">
    <property type="entry name" value="AMMECR1"/>
    <property type="match status" value="1"/>
</dbReference>
<sequence>MNSEPDLLMRQPATAGTFYPADAQVLWSEVESCITRGTSSWRPEGSVPLAIISPHAGYRFSGWLTGVAWRATARGRPSTIVVLSPSHAHAFDGIALPSQKGYAMPGFDVMIDRPAANSLVQAGLAHVEDPAHDREHGIETQLAFLHRLHPRAKVVPLVIGNAPQEQVAAAIDHLTADGQPLFVLSSDLSHFLPRDAADAKDAETAKLLETAQGTTLTSRHACGAAAITGFLASATGAGLRVARLAMASSADVTGDTSRTVGYGAWALFDTTDEVIIPRHREMLLRAARQTLESFTKRGKPPKLDETSFPQALRGHAASFITLQQDGRLRGCIGSLTAHRPLVRDMSENTVKAASADPRFAPVTAEEVPGLRLKIAVLSPSAPMTFSGASDLLSQLTPHRDGLILRDGAKRGIFLPMVWESLPDPAEFLRALKVKAGLPKDHWSDTLEIHRFCAESFAEPD</sequence>
<keyword evidence="4" id="KW-1185">Reference proteome</keyword>
<dbReference type="SUPFAM" id="SSF53213">
    <property type="entry name" value="LigB-like"/>
    <property type="match status" value="1"/>
</dbReference>
<name>A0A0T5NUX4_9RHOB</name>
<dbReference type="NCBIfam" id="TIGR04335">
    <property type="entry name" value="AmmeMemoSam_A"/>
    <property type="match status" value="1"/>
</dbReference>
<dbReference type="CDD" id="cd07361">
    <property type="entry name" value="MEMO_like"/>
    <property type="match status" value="1"/>
</dbReference>
<gene>
    <name evidence="3" type="ORF">XM53_10730</name>
</gene>
<organism evidence="3 4">
    <name type="scientific">Roseovarius atlanticus</name>
    <dbReference type="NCBI Taxonomy" id="1641875"/>
    <lineage>
        <taxon>Bacteria</taxon>
        <taxon>Pseudomonadati</taxon>
        <taxon>Pseudomonadota</taxon>
        <taxon>Alphaproteobacteria</taxon>
        <taxon>Rhodobacterales</taxon>
        <taxon>Roseobacteraceae</taxon>
        <taxon>Roseovarius</taxon>
    </lineage>
</organism>
<reference evidence="3 4" key="1">
    <citation type="submission" date="2015-04" db="EMBL/GenBank/DDBJ databases">
        <title>The draft genome sequence of Roseovarius sp.R12b.</title>
        <authorList>
            <person name="Li G."/>
            <person name="Lai Q."/>
            <person name="Shao Z."/>
            <person name="Yan P."/>
        </authorList>
    </citation>
    <scope>NUCLEOTIDE SEQUENCE [LARGE SCALE GENOMIC DNA]</scope>
    <source>
        <strain evidence="3 4">R12B</strain>
    </source>
</reference>
<dbReference type="InterPro" id="IPR027485">
    <property type="entry name" value="AMMECR1_N"/>
</dbReference>
<dbReference type="OrthoDB" id="9782820at2"/>
<dbReference type="InterPro" id="IPR036071">
    <property type="entry name" value="AMMECR1_dom_sf"/>
</dbReference>
<protein>
    <recommendedName>
        <fullName evidence="2">AMMECR1 domain-containing protein</fullName>
    </recommendedName>
</protein>
<dbReference type="InterPro" id="IPR002737">
    <property type="entry name" value="MEMO1_fam"/>
</dbReference>
<comment type="caution">
    <text evidence="3">The sequence shown here is derived from an EMBL/GenBank/DDBJ whole genome shotgun (WGS) entry which is preliminary data.</text>
</comment>
<dbReference type="PANTHER" id="PTHR11060">
    <property type="entry name" value="PROTEIN MEMO1"/>
    <property type="match status" value="1"/>
</dbReference>
<dbReference type="SUPFAM" id="SSF143447">
    <property type="entry name" value="AMMECR1-like"/>
    <property type="match status" value="1"/>
</dbReference>
<comment type="similarity">
    <text evidence="1">Belongs to the MEMO1 family.</text>
</comment>
<feature type="domain" description="AMMECR1" evidence="2">
    <location>
        <begin position="278"/>
        <end position="460"/>
    </location>
</feature>
<dbReference type="NCBIfam" id="TIGR04336">
    <property type="entry name" value="AmmeMemoSam_B"/>
    <property type="match status" value="1"/>
</dbReference>
<dbReference type="Pfam" id="PF01875">
    <property type="entry name" value="Memo"/>
    <property type="match status" value="1"/>
</dbReference>
<dbReference type="PATRIC" id="fig|1641875.4.peg.4568"/>
<evidence type="ECO:0000313" key="4">
    <source>
        <dbReference type="Proteomes" id="UP000051295"/>
    </source>
</evidence>
<dbReference type="Gene3D" id="3.30.1490.150">
    <property type="entry name" value="Hypothetical protein ph0010, domain 2"/>
    <property type="match status" value="1"/>
</dbReference>
<evidence type="ECO:0000313" key="3">
    <source>
        <dbReference type="EMBL" id="KRS12558.1"/>
    </source>
</evidence>
<dbReference type="PANTHER" id="PTHR11060:SF0">
    <property type="entry name" value="PROTEIN MEMO1"/>
    <property type="match status" value="1"/>
</dbReference>
<accession>A0A0T5NUX4</accession>
<dbReference type="Pfam" id="PF01871">
    <property type="entry name" value="AMMECR1"/>
    <property type="match status" value="1"/>
</dbReference>
<dbReference type="InterPro" id="IPR023473">
    <property type="entry name" value="AMMECR1"/>
</dbReference>